<dbReference type="SUPFAM" id="SSF56784">
    <property type="entry name" value="HAD-like"/>
    <property type="match status" value="1"/>
</dbReference>
<accession>A0A1N7LQH5</accession>
<gene>
    <name evidence="1" type="ORF">SAMN05421779_103492</name>
</gene>
<dbReference type="STRING" id="80876.SAMN05421779_103492"/>
<keyword evidence="2" id="KW-1185">Reference proteome</keyword>
<dbReference type="Gene3D" id="3.40.50.1000">
    <property type="entry name" value="HAD superfamily/HAD-like"/>
    <property type="match status" value="1"/>
</dbReference>
<dbReference type="Proteomes" id="UP000185678">
    <property type="component" value="Unassembled WGS sequence"/>
</dbReference>
<dbReference type="EMBL" id="FTOA01000003">
    <property type="protein sequence ID" value="SIS76032.1"/>
    <property type="molecule type" value="Genomic_DNA"/>
</dbReference>
<protein>
    <recommendedName>
        <fullName evidence="3">Phosphotransferase enzyme family protein</fullName>
    </recommendedName>
</protein>
<dbReference type="SUPFAM" id="SSF56112">
    <property type="entry name" value="Protein kinase-like (PK-like)"/>
    <property type="match status" value="1"/>
</dbReference>
<dbReference type="InterPro" id="IPR023214">
    <property type="entry name" value="HAD_sf"/>
</dbReference>
<dbReference type="AlphaFoldDB" id="A0A1N7LQH5"/>
<sequence>MRMTPPPLIGLDLDNTLIDYETLFCTEAVRMGLFPAGVTAGKAAVRAHIQAHGQGDIDWQHLQTRVYGEVIDEAPLFAGAAAFVQAAQAAGIPLVIISHKSRHTHISPDGPNLRDAARRWLAAQPDLCGLVEREQVHFTDTRADKIALIRALGCTVFVDDLATVLDDPAFPPEVLAVHFAPGPAPVSQRAAVRCARWEQVTDTVFGTLPLARLHEVCGKPLSWSTPVGGGRNNRLLPFSGPTGEVLLKVYPHRPERQTDSFEAERAALEFCQTVPALAGATPRLLGSGERCCLLERMEGVPALTDRRSGDVAAMLAFVQTLWQVSHGQPQAQALGAAAEACSDAASVLAQVQQRLERLRPVAHPALQAFLHDQMDPAVQDACRRLQPRLTTDQPLPRALQTLSPADFGLHNALRHPDGRLVFLDFEYFGWDDPVKLVAETALHPGHALSAAERSAWLHGCLEFYRQRDEDFPARLADLGPLFALRWALIALNEFLPRDVSRRQFAGALGQSPEALETRRLQQLETAQSLISAWEPAG</sequence>
<dbReference type="InterPro" id="IPR011009">
    <property type="entry name" value="Kinase-like_dom_sf"/>
</dbReference>
<evidence type="ECO:0000313" key="1">
    <source>
        <dbReference type="EMBL" id="SIS76032.1"/>
    </source>
</evidence>
<dbReference type="InterPro" id="IPR036412">
    <property type="entry name" value="HAD-like_sf"/>
</dbReference>
<evidence type="ECO:0000313" key="2">
    <source>
        <dbReference type="Proteomes" id="UP000185678"/>
    </source>
</evidence>
<reference evidence="1 2" key="1">
    <citation type="submission" date="2017-01" db="EMBL/GenBank/DDBJ databases">
        <authorList>
            <person name="Mah S.A."/>
            <person name="Swanson W.J."/>
            <person name="Moy G.W."/>
            <person name="Vacquier V.D."/>
        </authorList>
    </citation>
    <scope>NUCLEOTIDE SEQUENCE [LARGE SCALE GENOMIC DNA]</scope>
    <source>
        <strain evidence="1 2">DSM 11589</strain>
    </source>
</reference>
<name>A0A1N7LQH5_9PROT</name>
<proteinExistence type="predicted"/>
<organism evidence="1 2">
    <name type="scientific">Insolitispirillum peregrinum</name>
    <dbReference type="NCBI Taxonomy" id="80876"/>
    <lineage>
        <taxon>Bacteria</taxon>
        <taxon>Pseudomonadati</taxon>
        <taxon>Pseudomonadota</taxon>
        <taxon>Alphaproteobacteria</taxon>
        <taxon>Rhodospirillales</taxon>
        <taxon>Novispirillaceae</taxon>
        <taxon>Insolitispirillum</taxon>
    </lineage>
</organism>
<evidence type="ECO:0008006" key="3">
    <source>
        <dbReference type="Google" id="ProtNLM"/>
    </source>
</evidence>